<dbReference type="GO" id="GO:0016787">
    <property type="term" value="F:hydrolase activity"/>
    <property type="evidence" value="ECO:0007669"/>
    <property type="project" value="UniProtKB-KW"/>
</dbReference>
<dbReference type="AlphaFoldDB" id="A0A4Y3PMN1"/>
<protein>
    <recommendedName>
        <fullName evidence="2">Calcineurin-like phosphoesterase domain-containing protein</fullName>
    </recommendedName>
</protein>
<dbReference type="InterPro" id="IPR050535">
    <property type="entry name" value="DNA_Repair-Maintenance_Comp"/>
</dbReference>
<dbReference type="PANTHER" id="PTHR30337:SF7">
    <property type="entry name" value="PHOSPHOESTERASE"/>
    <property type="match status" value="1"/>
</dbReference>
<dbReference type="Gene3D" id="3.60.21.10">
    <property type="match status" value="1"/>
</dbReference>
<evidence type="ECO:0000313" key="3">
    <source>
        <dbReference type="EMBL" id="GEB34577.1"/>
    </source>
</evidence>
<organism evidence="3 4">
    <name type="scientific">Brevibacillus parabrevis</name>
    <dbReference type="NCBI Taxonomy" id="54914"/>
    <lineage>
        <taxon>Bacteria</taxon>
        <taxon>Bacillati</taxon>
        <taxon>Bacillota</taxon>
        <taxon>Bacilli</taxon>
        <taxon>Bacillales</taxon>
        <taxon>Paenibacillaceae</taxon>
        <taxon>Brevibacillus</taxon>
    </lineage>
</organism>
<evidence type="ECO:0000256" key="1">
    <source>
        <dbReference type="ARBA" id="ARBA00022801"/>
    </source>
</evidence>
<dbReference type="STRING" id="54914.AV540_07345"/>
<dbReference type="CDD" id="cd00840">
    <property type="entry name" value="MPP_Mre11_N"/>
    <property type="match status" value="1"/>
</dbReference>
<sequence>MSKVYHLPIQFVMQGVERFVLSFIHTADVHLDAPLHMLADRYELRQDDVRRTLQTIRDLVVSRQVDFWLIAGDLLEYHGGRRATAVFLRDLFESVAPIPVCIAPGNHDPWRADSFYQTMDWPGNVYWFTPEWGVYEFPEKSCVIYGWGFGQPHVYESPLATFPGKLDGYRHHLMVLHGTILNATKDEHQPYAPMSLQELVQADVDYVALGHIHKPEQFVHPLKKQPLAAYPGSPEGLTNKETGERCVLHGELDDAGKLTLQAIPVSQRQIHKWTIHAQGAETAEQLIAGMEAQLGRIADRDLVYVTLTGERAAHFVPSIPVLEQRFSRFFLFAITDETWPDIDAQKLMAEDSIWGKWLAKLAQIEANARSEEEREIARQAKQEALARIGGSMR</sequence>
<dbReference type="Proteomes" id="UP000316882">
    <property type="component" value="Unassembled WGS sequence"/>
</dbReference>
<evidence type="ECO:0000259" key="2">
    <source>
        <dbReference type="Pfam" id="PF00149"/>
    </source>
</evidence>
<dbReference type="PANTHER" id="PTHR30337">
    <property type="entry name" value="COMPONENT OF ATP-DEPENDENT DSDNA EXONUCLEASE"/>
    <property type="match status" value="1"/>
</dbReference>
<comment type="caution">
    <text evidence="3">The sequence shown here is derived from an EMBL/GenBank/DDBJ whole genome shotgun (WGS) entry which is preliminary data.</text>
</comment>
<feature type="domain" description="Calcineurin-like phosphoesterase" evidence="2">
    <location>
        <begin position="22"/>
        <end position="215"/>
    </location>
</feature>
<keyword evidence="1" id="KW-0378">Hydrolase</keyword>
<name>A0A4Y3PMN1_BREPA</name>
<dbReference type="SUPFAM" id="SSF56300">
    <property type="entry name" value="Metallo-dependent phosphatases"/>
    <property type="match status" value="1"/>
</dbReference>
<gene>
    <name evidence="3" type="ORF">BPA01_41570</name>
</gene>
<dbReference type="Pfam" id="PF00149">
    <property type="entry name" value="Metallophos"/>
    <property type="match status" value="1"/>
</dbReference>
<dbReference type="InterPro" id="IPR041796">
    <property type="entry name" value="Mre11_N"/>
</dbReference>
<proteinExistence type="predicted"/>
<dbReference type="InterPro" id="IPR004843">
    <property type="entry name" value="Calcineurin-like_PHP"/>
</dbReference>
<keyword evidence="4" id="KW-1185">Reference proteome</keyword>
<dbReference type="EMBL" id="BJMH01000024">
    <property type="protein sequence ID" value="GEB34577.1"/>
    <property type="molecule type" value="Genomic_DNA"/>
</dbReference>
<evidence type="ECO:0000313" key="4">
    <source>
        <dbReference type="Proteomes" id="UP000316882"/>
    </source>
</evidence>
<dbReference type="InterPro" id="IPR029052">
    <property type="entry name" value="Metallo-depent_PP-like"/>
</dbReference>
<accession>A0A4Y3PMN1</accession>
<reference evidence="3 4" key="1">
    <citation type="submission" date="2019-06" db="EMBL/GenBank/DDBJ databases">
        <title>Whole genome shotgun sequence of Brevibacillus parabrevis NBRC 12334.</title>
        <authorList>
            <person name="Hosoyama A."/>
            <person name="Uohara A."/>
            <person name="Ohji S."/>
            <person name="Ichikawa N."/>
        </authorList>
    </citation>
    <scope>NUCLEOTIDE SEQUENCE [LARGE SCALE GENOMIC DNA]</scope>
    <source>
        <strain evidence="3 4">NBRC 12334</strain>
    </source>
</reference>